<dbReference type="SUPFAM" id="SSF110857">
    <property type="entry name" value="Gamma-glutamyl cyclotransferase-like"/>
    <property type="match status" value="1"/>
</dbReference>
<dbReference type="InterPro" id="IPR036568">
    <property type="entry name" value="GGCT-like_sf"/>
</dbReference>
<organism evidence="5 6">
    <name type="scientific">Halalkalibacter okhensis</name>
    <dbReference type="NCBI Taxonomy" id="333138"/>
    <lineage>
        <taxon>Bacteria</taxon>
        <taxon>Bacillati</taxon>
        <taxon>Bacillota</taxon>
        <taxon>Bacilli</taxon>
        <taxon>Bacillales</taxon>
        <taxon>Bacillaceae</taxon>
        <taxon>Halalkalibacter</taxon>
    </lineage>
</organism>
<dbReference type="STRING" id="333138.LQ50_09070"/>
<name>A0A0B0IL97_9BACI</name>
<feature type="domain" description="Gamma-glutamylcyclotransferase AIG2-like" evidence="4">
    <location>
        <begin position="8"/>
        <end position="126"/>
    </location>
</feature>
<gene>
    <name evidence="5" type="ORF">LQ50_09070</name>
</gene>
<comment type="similarity">
    <text evidence="1 3">Belongs to the gamma-glutamylcyclotransferase family.</text>
</comment>
<dbReference type="OrthoDB" id="8538589at2"/>
<sequence>MSTQTYLVFVYGTLRKGGSNNHYLKKAKLISLTAWLYGELHDTGYGYPVLKEHSHRTVTGELYEVTSDELVKLDQLEDYVADRSSNEYERVKKTVYTDEGEQEVFVYMAGEKLVNCSKIIEENDWMLYMKR</sequence>
<dbReference type="InterPro" id="IPR013024">
    <property type="entry name" value="GGCT-like"/>
</dbReference>
<dbReference type="EMBL" id="JRJU01000009">
    <property type="protein sequence ID" value="KHF40416.1"/>
    <property type="molecule type" value="Genomic_DNA"/>
</dbReference>
<dbReference type="Pfam" id="PF06094">
    <property type="entry name" value="GGACT"/>
    <property type="match status" value="1"/>
</dbReference>
<dbReference type="PANTHER" id="PTHR12510:SF4">
    <property type="entry name" value="GAMMA-GLUTAMYLAMINECYCLOTRANSFERASE"/>
    <property type="match status" value="1"/>
</dbReference>
<dbReference type="GO" id="GO:0005829">
    <property type="term" value="C:cytosol"/>
    <property type="evidence" value="ECO:0007669"/>
    <property type="project" value="TreeGrafter"/>
</dbReference>
<evidence type="ECO:0000256" key="3">
    <source>
        <dbReference type="RuleBase" id="RU367036"/>
    </source>
</evidence>
<evidence type="ECO:0000313" key="6">
    <source>
        <dbReference type="Proteomes" id="UP000030832"/>
    </source>
</evidence>
<dbReference type="eggNOG" id="COG2105">
    <property type="taxonomic scope" value="Bacteria"/>
</dbReference>
<dbReference type="RefSeq" id="WP_034628158.1">
    <property type="nucleotide sequence ID" value="NZ_JRJU01000009.1"/>
</dbReference>
<proteinExistence type="inferred from homology"/>
<evidence type="ECO:0000259" key="4">
    <source>
        <dbReference type="Pfam" id="PF06094"/>
    </source>
</evidence>
<feature type="active site" description="Proton acceptor" evidence="2">
    <location>
        <position position="77"/>
    </location>
</feature>
<dbReference type="Gene3D" id="3.10.490.10">
    <property type="entry name" value="Gamma-glutamyl cyclotransferase-like"/>
    <property type="match status" value="1"/>
</dbReference>
<evidence type="ECO:0000256" key="2">
    <source>
        <dbReference type="PIRSR" id="PIRSR639126-1"/>
    </source>
</evidence>
<dbReference type="CDD" id="cd06661">
    <property type="entry name" value="GGCT_like"/>
    <property type="match status" value="1"/>
</dbReference>
<dbReference type="AlphaFoldDB" id="A0A0B0IL97"/>
<evidence type="ECO:0000256" key="1">
    <source>
        <dbReference type="ARBA" id="ARBA00008861"/>
    </source>
</evidence>
<protein>
    <recommendedName>
        <fullName evidence="3">Gamma-glutamylcyclotransferase family protein</fullName>
    </recommendedName>
</protein>
<accession>A0A0B0IL97</accession>
<reference evidence="5 6" key="1">
    <citation type="submission" date="2014-09" db="EMBL/GenBank/DDBJ databases">
        <title>Genome sequencing and annotation of Bacillus Okhensis strain Kh10-101T.</title>
        <authorList>
            <person name="Prakash J.S."/>
        </authorList>
    </citation>
    <scope>NUCLEOTIDE SEQUENCE [LARGE SCALE GENOMIC DNA]</scope>
    <source>
        <strain evidence="6">Kh10-101T</strain>
    </source>
</reference>
<dbReference type="Proteomes" id="UP000030832">
    <property type="component" value="Unassembled WGS sequence"/>
</dbReference>
<dbReference type="GO" id="GO:0061929">
    <property type="term" value="F:gamma-glutamylaminecyclotransferase activity"/>
    <property type="evidence" value="ECO:0007669"/>
    <property type="project" value="InterPro"/>
</dbReference>
<keyword evidence="6" id="KW-1185">Reference proteome</keyword>
<evidence type="ECO:0000313" key="5">
    <source>
        <dbReference type="EMBL" id="KHF40416.1"/>
    </source>
</evidence>
<dbReference type="InterPro" id="IPR039126">
    <property type="entry name" value="GGACT"/>
</dbReference>
<dbReference type="PANTHER" id="PTHR12510">
    <property type="entry name" value="TROPONIN C-AKIN-1 PROTEIN"/>
    <property type="match status" value="1"/>
</dbReference>
<comment type="caution">
    <text evidence="5">The sequence shown here is derived from an EMBL/GenBank/DDBJ whole genome shotgun (WGS) entry which is preliminary data.</text>
</comment>
<dbReference type="InterPro" id="IPR009288">
    <property type="entry name" value="AIG2-like_dom"/>
</dbReference>